<feature type="region of interest" description="Disordered" evidence="1">
    <location>
        <begin position="1"/>
        <end position="38"/>
    </location>
</feature>
<feature type="compositionally biased region" description="Low complexity" evidence="1">
    <location>
        <begin position="175"/>
        <end position="188"/>
    </location>
</feature>
<keyword evidence="2" id="KW-0812">Transmembrane</keyword>
<evidence type="ECO:0000256" key="1">
    <source>
        <dbReference type="SAM" id="MobiDB-lite"/>
    </source>
</evidence>
<feature type="region of interest" description="Disordered" evidence="1">
    <location>
        <begin position="78"/>
        <end position="99"/>
    </location>
</feature>
<evidence type="ECO:0000256" key="2">
    <source>
        <dbReference type="SAM" id="Phobius"/>
    </source>
</evidence>
<keyword evidence="2" id="KW-1133">Transmembrane helix</keyword>
<feature type="compositionally biased region" description="Low complexity" evidence="1">
    <location>
        <begin position="18"/>
        <end position="35"/>
    </location>
</feature>
<sequence>MENPQDDPARRRPTGSEDGTAGLGSAAAGAGVADVGRPRGPRIEVLRAAPTTAPEAGSAAVTREPRIEVLEGVGRATPYADAAGVPPGRPEPAKASAGRMGGRPFRPTLLGGLALLALLILAGLLLFPYLRGGSEDSGEAATSAEATPAEVSDGARAGEDGQADEDPPLVEEPAAEQSAADAALSDQLYSPEAGEAAPGDQSYPSAPRGAASGGRPYASEPRTATVTESRKAPNRGDAAPVGEPGAPTPPTKEVGAPAAAAEVASAPVPPAGEAEALATVRAFYTALGAGDGASAARFVVSAKRRTGPLSAGELTRYYSTFRRPLQVRRVTAVDADTVRVAYDYVLADGRLCRGRSAVNVVRGDGGVLIGNIRAQGPC</sequence>
<keyword evidence="2" id="KW-0472">Membrane</keyword>
<accession>A0A6J4SYH8</accession>
<feature type="compositionally biased region" description="Low complexity" evidence="1">
    <location>
        <begin position="139"/>
        <end position="150"/>
    </location>
</feature>
<evidence type="ECO:0000313" key="3">
    <source>
        <dbReference type="EMBL" id="CAA9508642.1"/>
    </source>
</evidence>
<dbReference type="AlphaFoldDB" id="A0A6J4SYH8"/>
<reference evidence="3" key="1">
    <citation type="submission" date="2020-02" db="EMBL/GenBank/DDBJ databases">
        <authorList>
            <person name="Meier V. D."/>
        </authorList>
    </citation>
    <scope>NUCLEOTIDE SEQUENCE</scope>
    <source>
        <strain evidence="3">AVDCRST_MAG39</strain>
    </source>
</reference>
<proteinExistence type="predicted"/>
<feature type="region of interest" description="Disordered" evidence="1">
    <location>
        <begin position="135"/>
        <end position="261"/>
    </location>
</feature>
<organism evidence="3">
    <name type="scientific">uncultured Sphingomonadaceae bacterium</name>
    <dbReference type="NCBI Taxonomy" id="169976"/>
    <lineage>
        <taxon>Bacteria</taxon>
        <taxon>Pseudomonadati</taxon>
        <taxon>Pseudomonadota</taxon>
        <taxon>Alphaproteobacteria</taxon>
        <taxon>Sphingomonadales</taxon>
        <taxon>Sphingomonadaceae</taxon>
        <taxon>environmental samples</taxon>
    </lineage>
</organism>
<protein>
    <submittedName>
        <fullName evidence="3">Uncharacterized protein</fullName>
    </submittedName>
</protein>
<feature type="transmembrane region" description="Helical" evidence="2">
    <location>
        <begin position="109"/>
        <end position="130"/>
    </location>
</feature>
<gene>
    <name evidence="3" type="ORF">AVDCRST_MAG39-1794</name>
</gene>
<dbReference type="EMBL" id="CADCVW010000074">
    <property type="protein sequence ID" value="CAA9508642.1"/>
    <property type="molecule type" value="Genomic_DNA"/>
</dbReference>
<name>A0A6J4SYH8_9SPHN</name>